<dbReference type="OrthoDB" id="3029958at2759"/>
<evidence type="ECO:0000313" key="3">
    <source>
        <dbReference type="Proteomes" id="UP000193467"/>
    </source>
</evidence>
<feature type="compositionally biased region" description="Acidic residues" evidence="1">
    <location>
        <begin position="244"/>
        <end position="254"/>
    </location>
</feature>
<reference evidence="2 3" key="1">
    <citation type="submission" date="2016-07" db="EMBL/GenBank/DDBJ databases">
        <title>Pervasive Adenine N6-methylation of Active Genes in Fungi.</title>
        <authorList>
            <consortium name="DOE Joint Genome Institute"/>
            <person name="Mondo S.J."/>
            <person name="Dannebaum R.O."/>
            <person name="Kuo R.C."/>
            <person name="Labutti K."/>
            <person name="Haridas S."/>
            <person name="Kuo A."/>
            <person name="Salamov A."/>
            <person name="Ahrendt S.R."/>
            <person name="Lipzen A."/>
            <person name="Sullivan W."/>
            <person name="Andreopoulos W.B."/>
            <person name="Clum A."/>
            <person name="Lindquist E."/>
            <person name="Daum C."/>
            <person name="Ramamoorthy G.K."/>
            <person name="Gryganskyi A."/>
            <person name="Culley D."/>
            <person name="Magnuson J.K."/>
            <person name="James T.Y."/>
            <person name="O'Malley M.A."/>
            <person name="Stajich J.E."/>
            <person name="Spatafora J.W."/>
            <person name="Visel A."/>
            <person name="Grigoriev I.V."/>
        </authorList>
    </citation>
    <scope>NUCLEOTIDE SEQUENCE [LARGE SCALE GENOMIC DNA]</scope>
    <source>
        <strain evidence="2 3">62-1032</strain>
    </source>
</reference>
<dbReference type="Proteomes" id="UP000193467">
    <property type="component" value="Unassembled WGS sequence"/>
</dbReference>
<organism evidence="2 3">
    <name type="scientific">Leucosporidium creatinivorum</name>
    <dbReference type="NCBI Taxonomy" id="106004"/>
    <lineage>
        <taxon>Eukaryota</taxon>
        <taxon>Fungi</taxon>
        <taxon>Dikarya</taxon>
        <taxon>Basidiomycota</taxon>
        <taxon>Pucciniomycotina</taxon>
        <taxon>Microbotryomycetes</taxon>
        <taxon>Leucosporidiales</taxon>
        <taxon>Leucosporidium</taxon>
    </lineage>
</organism>
<dbReference type="InParanoid" id="A0A1Y2F4X8"/>
<sequence length="254" mass="27550">MRPGKLKQRSVARWLQQATCQTEVAEILSAYIYCKMRDGATPAGAGSKLYHLMCYLHGIGLGHIVNTYRYTFALLISDSVRFHFLSTCRPVPTTAAGPNLIASVANPSPSRLQYYDGGLVGANPTTSTVGNDLWNEVRRGNPKKSSSSLSLPLFRSRTGESTVTLPVIRVREGAVGDGRTEITAHWGAAGPGPALLLKSARVTVTETWPARARRWMKGGEKPTIVTSTLPVYDPSRAPPPQQDSADELPDYGQL</sequence>
<feature type="region of interest" description="Disordered" evidence="1">
    <location>
        <begin position="227"/>
        <end position="254"/>
    </location>
</feature>
<dbReference type="AlphaFoldDB" id="A0A1Y2F4X8"/>
<comment type="caution">
    <text evidence="2">The sequence shown here is derived from an EMBL/GenBank/DDBJ whole genome shotgun (WGS) entry which is preliminary data.</text>
</comment>
<evidence type="ECO:0000313" key="2">
    <source>
        <dbReference type="EMBL" id="ORY78913.1"/>
    </source>
</evidence>
<dbReference type="EMBL" id="MCGR01000028">
    <property type="protein sequence ID" value="ORY78913.1"/>
    <property type="molecule type" value="Genomic_DNA"/>
</dbReference>
<accession>A0A1Y2F4X8</accession>
<name>A0A1Y2F4X8_9BASI</name>
<keyword evidence="3" id="KW-1185">Reference proteome</keyword>
<evidence type="ECO:0000256" key="1">
    <source>
        <dbReference type="SAM" id="MobiDB-lite"/>
    </source>
</evidence>
<gene>
    <name evidence="2" type="ORF">BCR35DRAFT_332241</name>
</gene>
<protein>
    <submittedName>
        <fullName evidence="2">Uncharacterized protein</fullName>
    </submittedName>
</protein>
<proteinExistence type="predicted"/>